<evidence type="ECO:0000313" key="14">
    <source>
        <dbReference type="Proteomes" id="UP000317494"/>
    </source>
</evidence>
<dbReference type="PRINTS" id="PR01084">
    <property type="entry name" value="NAHEXCHNGR"/>
</dbReference>
<dbReference type="GO" id="GO:0007035">
    <property type="term" value="P:vacuolar acidification"/>
    <property type="evidence" value="ECO:0007669"/>
    <property type="project" value="TreeGrafter"/>
</dbReference>
<dbReference type="GO" id="GO:0015385">
    <property type="term" value="F:sodium:proton antiporter activity"/>
    <property type="evidence" value="ECO:0007669"/>
    <property type="project" value="InterPro"/>
</dbReference>
<comment type="similarity">
    <text evidence="9">Belongs to the monovalent cation:proton antiporter 1 (CPA1) transporter (TC 2.A.36) family.</text>
</comment>
<proteinExistence type="inferred from homology"/>
<evidence type="ECO:0000256" key="8">
    <source>
        <dbReference type="ARBA" id="ARBA00023201"/>
    </source>
</evidence>
<feature type="region of interest" description="Disordered" evidence="10">
    <location>
        <begin position="669"/>
        <end position="792"/>
    </location>
</feature>
<feature type="transmembrane region" description="Helical" evidence="11">
    <location>
        <begin position="243"/>
        <end position="266"/>
    </location>
</feature>
<dbReference type="PANTHER" id="PTHR10110:SF187">
    <property type="entry name" value="SODIUM_HYDROGEN EXCHANGER"/>
    <property type="match status" value="1"/>
</dbReference>
<feature type="transmembrane region" description="Helical" evidence="11">
    <location>
        <begin position="398"/>
        <end position="426"/>
    </location>
</feature>
<keyword evidence="6 9" id="KW-0406">Ion transport</keyword>
<comment type="subcellular location">
    <subcellularLocation>
        <location evidence="1">Membrane</location>
        <topology evidence="1">Multi-pass membrane protein</topology>
    </subcellularLocation>
</comment>
<keyword evidence="8 9" id="KW-0739">Sodium transport</keyword>
<evidence type="ECO:0000313" key="13">
    <source>
        <dbReference type="EMBL" id="TPX42416.1"/>
    </source>
</evidence>
<evidence type="ECO:0000256" key="4">
    <source>
        <dbReference type="ARBA" id="ARBA00022989"/>
    </source>
</evidence>
<feature type="compositionally biased region" description="Basic and acidic residues" evidence="10">
    <location>
        <begin position="685"/>
        <end position="695"/>
    </location>
</feature>
<evidence type="ECO:0000256" key="2">
    <source>
        <dbReference type="ARBA" id="ARBA00022448"/>
    </source>
</evidence>
<feature type="transmembrane region" description="Helical" evidence="11">
    <location>
        <begin position="178"/>
        <end position="201"/>
    </location>
</feature>
<feature type="transmembrane region" description="Helical" evidence="11">
    <location>
        <begin position="86"/>
        <end position="107"/>
    </location>
</feature>
<dbReference type="AlphaFoldDB" id="A0A507CTG2"/>
<feature type="compositionally biased region" description="Polar residues" evidence="10">
    <location>
        <begin position="513"/>
        <end position="524"/>
    </location>
</feature>
<dbReference type="InterPro" id="IPR018422">
    <property type="entry name" value="Cation/H_exchanger_CPA1"/>
</dbReference>
<dbReference type="GO" id="GO:0005769">
    <property type="term" value="C:early endosome"/>
    <property type="evidence" value="ECO:0007669"/>
    <property type="project" value="TreeGrafter"/>
</dbReference>
<feature type="transmembrane region" description="Helical" evidence="11">
    <location>
        <begin position="119"/>
        <end position="143"/>
    </location>
</feature>
<feature type="transmembrane region" description="Helical" evidence="11">
    <location>
        <begin position="216"/>
        <end position="234"/>
    </location>
</feature>
<comment type="caution">
    <text evidence="13">The sequence shown here is derived from an EMBL/GenBank/DDBJ whole genome shotgun (WGS) entry which is preliminary data.</text>
</comment>
<dbReference type="InterPro" id="IPR004709">
    <property type="entry name" value="NaH_exchanger"/>
</dbReference>
<keyword evidence="5" id="KW-0915">Sodium</keyword>
<reference evidence="13 14" key="1">
    <citation type="journal article" date="2019" name="Sci. Rep.">
        <title>Comparative genomics of chytrid fungi reveal insights into the obligate biotrophic and pathogenic lifestyle of Synchytrium endobioticum.</title>
        <authorList>
            <person name="van de Vossenberg B.T.L.H."/>
            <person name="Warris S."/>
            <person name="Nguyen H.D.T."/>
            <person name="van Gent-Pelzer M.P.E."/>
            <person name="Joly D.L."/>
            <person name="van de Geest H.C."/>
            <person name="Bonants P.J.M."/>
            <person name="Smith D.S."/>
            <person name="Levesque C.A."/>
            <person name="van der Lee T.A.J."/>
        </authorList>
    </citation>
    <scope>NUCLEOTIDE SEQUENCE [LARGE SCALE GENOMIC DNA]</scope>
    <source>
        <strain evidence="13 14">MB42</strain>
    </source>
</reference>
<evidence type="ECO:0000256" key="1">
    <source>
        <dbReference type="ARBA" id="ARBA00004141"/>
    </source>
</evidence>
<feature type="transmembrane region" description="Helical" evidence="11">
    <location>
        <begin position="447"/>
        <end position="464"/>
    </location>
</feature>
<feature type="compositionally biased region" description="Acidic residues" evidence="10">
    <location>
        <begin position="527"/>
        <end position="541"/>
    </location>
</feature>
<dbReference type="Pfam" id="PF00999">
    <property type="entry name" value="Na_H_Exchanger"/>
    <property type="match status" value="1"/>
</dbReference>
<evidence type="ECO:0000256" key="5">
    <source>
        <dbReference type="ARBA" id="ARBA00023053"/>
    </source>
</evidence>
<feature type="region of interest" description="Disordered" evidence="10">
    <location>
        <begin position="509"/>
        <end position="546"/>
    </location>
</feature>
<dbReference type="GO" id="GO:0005770">
    <property type="term" value="C:late endosome"/>
    <property type="evidence" value="ECO:0007669"/>
    <property type="project" value="TreeGrafter"/>
</dbReference>
<dbReference type="GO" id="GO:0015386">
    <property type="term" value="F:potassium:proton antiporter activity"/>
    <property type="evidence" value="ECO:0007669"/>
    <property type="project" value="TreeGrafter"/>
</dbReference>
<evidence type="ECO:0000256" key="6">
    <source>
        <dbReference type="ARBA" id="ARBA00023065"/>
    </source>
</evidence>
<feature type="transmembrane region" description="Helical" evidence="11">
    <location>
        <begin position="339"/>
        <end position="358"/>
    </location>
</feature>
<feature type="compositionally biased region" description="Polar residues" evidence="10">
    <location>
        <begin position="669"/>
        <end position="684"/>
    </location>
</feature>
<dbReference type="NCBIfam" id="TIGR00840">
    <property type="entry name" value="b_cpa1"/>
    <property type="match status" value="1"/>
</dbReference>
<dbReference type="GO" id="GO:0000329">
    <property type="term" value="C:fungal-type vacuole membrane"/>
    <property type="evidence" value="ECO:0007669"/>
    <property type="project" value="TreeGrafter"/>
</dbReference>
<feature type="region of interest" description="Disordered" evidence="10">
    <location>
        <begin position="580"/>
        <end position="600"/>
    </location>
</feature>
<dbReference type="VEuPathDB" id="FungiDB:SeMB42_g05135"/>
<dbReference type="InterPro" id="IPR006153">
    <property type="entry name" value="Cation/H_exchanger_TM"/>
</dbReference>
<dbReference type="EMBL" id="QEAN01000233">
    <property type="protein sequence ID" value="TPX42416.1"/>
    <property type="molecule type" value="Genomic_DNA"/>
</dbReference>
<protein>
    <recommendedName>
        <fullName evidence="9">Sodium/hydrogen exchanger</fullName>
    </recommendedName>
</protein>
<feature type="compositionally biased region" description="Polar residues" evidence="10">
    <location>
        <begin position="748"/>
        <end position="778"/>
    </location>
</feature>
<sequence>MSFHLRWGFTYRVTALASTASELKDHSLNSTSEAMADISTSISFPTVLTSISAVTTSILATVTSSVTPTAQPSPKIDNPVQEEISVAWSLLILISLLAASLMTSYYLQINRIRIIHESVVSIFLGIVVGLIIRFGSPAIQGIVAFDHRYFFNLLLPPIILHSGYDMKKKSFFRYIGSIMTFALLGTFISTLIIGVLVYILVLTGMHRLKMSMMDCLVFGAILSSTDPVAVLSLFHQMKVDPKLYAIIFGESILNDSVAIVLFSTLGQFNGKDLSIGNVALGIVSFFGVFVGSILCGVIVSLVIALLLKYSQLHQFPSLESCLVVILAYSSYLLSNGLQLSGIVSLLFCGIILKHYAYDNMSRRSRRTTKYMFRVLSQLSENFVFIYLGVTLYTNRDELYLPGLIIFALAFIVLARYASVIPLARLINMLNRKLYPNKPDLIPRNHQLMLWWAGLRGAIAFALSFDVSGPAAQAIRTTTLVVCVISVIVLGGTTPRVIKELGIKTGVERKRRTSPNLSNNDSTAQMDGDVDDFDDDDTDSSDGELLPDWADSGVYSTRHHYASPVEYVDLNSHTFSDSVLPNGTSLNESAGESTNEWNDGTRTANIVSGNQTSSPSRLSFSSSINGMRDSISALLGQAARIREEDIQHWFISFDNQYLKPVFTRQKWTLDQTHPGSSQNGHVSSPSDHRGRQEVRPPRFPSIHRIGSNHSGRSCISNGGPYSKLADSDTALGAGSASPTGSRHSDVGKKSNTSSTVLSPLSRTSSLPGTPLRQSHTNANDDVPPFTLNDDGGGDKLEDMAAFFSAHDKAAANGTSGNGSIGTVPLVGFSNMTGSTSSAIIDAFENDEVSLGLSSSPSSLEQRR</sequence>
<evidence type="ECO:0000256" key="11">
    <source>
        <dbReference type="SAM" id="Phobius"/>
    </source>
</evidence>
<gene>
    <name evidence="13" type="ORF">SeMB42_g05135</name>
</gene>
<keyword evidence="2 9" id="KW-0813">Transport</keyword>
<evidence type="ECO:0000256" key="9">
    <source>
        <dbReference type="RuleBase" id="RU003722"/>
    </source>
</evidence>
<feature type="compositionally biased region" description="Polar residues" evidence="10">
    <location>
        <begin position="706"/>
        <end position="715"/>
    </location>
</feature>
<evidence type="ECO:0000256" key="10">
    <source>
        <dbReference type="SAM" id="MobiDB-lite"/>
    </source>
</evidence>
<dbReference type="Proteomes" id="UP000317494">
    <property type="component" value="Unassembled WGS sequence"/>
</dbReference>
<dbReference type="Gene3D" id="6.10.140.1330">
    <property type="match status" value="1"/>
</dbReference>
<feature type="transmembrane region" description="Helical" evidence="11">
    <location>
        <begin position="42"/>
        <end position="66"/>
    </location>
</feature>
<evidence type="ECO:0000256" key="7">
    <source>
        <dbReference type="ARBA" id="ARBA00023136"/>
    </source>
</evidence>
<feature type="transmembrane region" description="Helical" evidence="11">
    <location>
        <begin position="370"/>
        <end position="392"/>
    </location>
</feature>
<feature type="transmembrane region" description="Helical" evidence="11">
    <location>
        <begin position="278"/>
        <end position="307"/>
    </location>
</feature>
<keyword evidence="7 11" id="KW-0472">Membrane</keyword>
<feature type="domain" description="Cation/H+ exchanger transmembrane" evidence="12">
    <location>
        <begin position="100"/>
        <end position="497"/>
    </location>
</feature>
<dbReference type="STRING" id="286115.A0A507CTG2"/>
<dbReference type="PANTHER" id="PTHR10110">
    <property type="entry name" value="SODIUM/HYDROGEN EXCHANGER"/>
    <property type="match status" value="1"/>
</dbReference>
<accession>A0A507CTG2</accession>
<evidence type="ECO:0000256" key="3">
    <source>
        <dbReference type="ARBA" id="ARBA00022692"/>
    </source>
</evidence>
<keyword evidence="3 9" id="KW-0812">Transmembrane</keyword>
<keyword evidence="4 11" id="KW-1133">Transmembrane helix</keyword>
<evidence type="ECO:0000259" key="12">
    <source>
        <dbReference type="Pfam" id="PF00999"/>
    </source>
</evidence>
<name>A0A507CTG2_9FUNG</name>
<keyword evidence="14" id="KW-1185">Reference proteome</keyword>
<organism evidence="13 14">
    <name type="scientific">Synchytrium endobioticum</name>
    <dbReference type="NCBI Taxonomy" id="286115"/>
    <lineage>
        <taxon>Eukaryota</taxon>
        <taxon>Fungi</taxon>
        <taxon>Fungi incertae sedis</taxon>
        <taxon>Chytridiomycota</taxon>
        <taxon>Chytridiomycota incertae sedis</taxon>
        <taxon>Chytridiomycetes</taxon>
        <taxon>Synchytriales</taxon>
        <taxon>Synchytriaceae</taxon>
        <taxon>Synchytrium</taxon>
    </lineage>
</organism>
<keyword evidence="9" id="KW-0050">Antiport</keyword>